<dbReference type="InterPro" id="IPR014044">
    <property type="entry name" value="CAP_dom"/>
</dbReference>
<organism evidence="3 4">
    <name type="scientific">Hydrogenispora ethanolica</name>
    <dbReference type="NCBI Taxonomy" id="1082276"/>
    <lineage>
        <taxon>Bacteria</taxon>
        <taxon>Bacillati</taxon>
        <taxon>Bacillota</taxon>
        <taxon>Hydrogenispora</taxon>
    </lineage>
</organism>
<evidence type="ECO:0000313" key="4">
    <source>
        <dbReference type="Proteomes" id="UP000295008"/>
    </source>
</evidence>
<dbReference type="Pfam" id="PF00188">
    <property type="entry name" value="CAP"/>
    <property type="match status" value="1"/>
</dbReference>
<dbReference type="Proteomes" id="UP000295008">
    <property type="component" value="Unassembled WGS sequence"/>
</dbReference>
<dbReference type="Gene3D" id="3.40.33.10">
    <property type="entry name" value="CAP"/>
    <property type="match status" value="1"/>
</dbReference>
<dbReference type="PANTHER" id="PTHR31157">
    <property type="entry name" value="SCP DOMAIN-CONTAINING PROTEIN"/>
    <property type="match status" value="1"/>
</dbReference>
<keyword evidence="4" id="KW-1185">Reference proteome</keyword>
<dbReference type="RefSeq" id="WP_132016409.1">
    <property type="nucleotide sequence ID" value="NZ_SLUN01000036.1"/>
</dbReference>
<dbReference type="OrthoDB" id="9783944at2"/>
<evidence type="ECO:0000259" key="2">
    <source>
        <dbReference type="Pfam" id="PF00188"/>
    </source>
</evidence>
<dbReference type="SUPFAM" id="SSF55797">
    <property type="entry name" value="PR-1-like"/>
    <property type="match status" value="1"/>
</dbReference>
<feature type="domain" description="SCP" evidence="2">
    <location>
        <begin position="88"/>
        <end position="194"/>
    </location>
</feature>
<accession>A0A4R1R4G3</accession>
<feature type="compositionally biased region" description="Polar residues" evidence="1">
    <location>
        <begin position="44"/>
        <end position="54"/>
    </location>
</feature>
<feature type="region of interest" description="Disordered" evidence="1">
    <location>
        <begin position="44"/>
        <end position="66"/>
    </location>
</feature>
<comment type="caution">
    <text evidence="3">The sequence shown here is derived from an EMBL/GenBank/DDBJ whole genome shotgun (WGS) entry which is preliminary data.</text>
</comment>
<proteinExistence type="predicted"/>
<feature type="compositionally biased region" description="Low complexity" evidence="1">
    <location>
        <begin position="55"/>
        <end position="65"/>
    </location>
</feature>
<evidence type="ECO:0000313" key="3">
    <source>
        <dbReference type="EMBL" id="TCL60290.1"/>
    </source>
</evidence>
<reference evidence="3 4" key="1">
    <citation type="submission" date="2019-03" db="EMBL/GenBank/DDBJ databases">
        <title>Genomic Encyclopedia of Type Strains, Phase IV (KMG-IV): sequencing the most valuable type-strain genomes for metagenomic binning, comparative biology and taxonomic classification.</title>
        <authorList>
            <person name="Goeker M."/>
        </authorList>
    </citation>
    <scope>NUCLEOTIDE SEQUENCE [LARGE SCALE GENOMIC DNA]</scope>
    <source>
        <strain evidence="3 4">LX-B</strain>
    </source>
</reference>
<dbReference type="InterPro" id="IPR035940">
    <property type="entry name" value="CAP_sf"/>
</dbReference>
<dbReference type="AlphaFoldDB" id="A0A4R1R4G3"/>
<evidence type="ECO:0000256" key="1">
    <source>
        <dbReference type="SAM" id="MobiDB-lite"/>
    </source>
</evidence>
<gene>
    <name evidence="3" type="ORF">EDC14_103643</name>
</gene>
<name>A0A4R1R4G3_HYDET</name>
<sequence length="203" mass="22198">MSQPNTAKSLKPTTLIYPAFIALTFVLTYSSIVRAQTAVLVRTNDPSPKSTTQGSPPASSLAASSGKRVTSFHEVSVLTREEQELVLLINQERSHTGLPELEIDPILVKLAQAKSRDMVSENYFGHISERLGTVYDQLKRAGYVYQAVAENLTGAPNYRKAHARLMSSSSHRGNLLNPRFTRIGVGIVKGGPFGEMITEILVD</sequence>
<dbReference type="PANTHER" id="PTHR31157:SF1">
    <property type="entry name" value="SCP DOMAIN-CONTAINING PROTEIN"/>
    <property type="match status" value="1"/>
</dbReference>
<dbReference type="CDD" id="cd05379">
    <property type="entry name" value="CAP_bacterial"/>
    <property type="match status" value="1"/>
</dbReference>
<dbReference type="EMBL" id="SLUN01000036">
    <property type="protein sequence ID" value="TCL60290.1"/>
    <property type="molecule type" value="Genomic_DNA"/>
</dbReference>
<protein>
    <submittedName>
        <fullName evidence="3">Uncharacterized protein YkwD</fullName>
    </submittedName>
</protein>